<proteinExistence type="predicted"/>
<gene>
    <name evidence="1" type="ORF">BZ3500_MVSOF-1268-A1-R1_CHR8-2G10083</name>
</gene>
<keyword evidence="2" id="KW-1185">Reference proteome</keyword>
<dbReference type="OrthoDB" id="5979182at2759"/>
<protein>
    <submittedName>
        <fullName evidence="1">BZ3500_MvSof-1268-A1-R1_Chr8-2g10083 protein</fullName>
    </submittedName>
</protein>
<organism evidence="1 2">
    <name type="scientific">Microbotryum saponariae</name>
    <dbReference type="NCBI Taxonomy" id="289078"/>
    <lineage>
        <taxon>Eukaryota</taxon>
        <taxon>Fungi</taxon>
        <taxon>Dikarya</taxon>
        <taxon>Basidiomycota</taxon>
        <taxon>Pucciniomycotina</taxon>
        <taxon>Microbotryomycetes</taxon>
        <taxon>Microbotryales</taxon>
        <taxon>Microbotryaceae</taxon>
        <taxon>Microbotryum</taxon>
    </lineage>
</organism>
<evidence type="ECO:0000313" key="1">
    <source>
        <dbReference type="EMBL" id="SCZ96271.1"/>
    </source>
</evidence>
<dbReference type="Proteomes" id="UP000249723">
    <property type="component" value="Unassembled WGS sequence"/>
</dbReference>
<evidence type="ECO:0000313" key="2">
    <source>
        <dbReference type="Proteomes" id="UP000249723"/>
    </source>
</evidence>
<sequence>MIRYASSSSRLLFKEVGDDFEPRPIQINAIAGLLELDRKRGWSGKSTLFEAINLVFSKRAVTIIVSPLKSLNKHQAAKLCMRGKQAVVVSKKTWEDGTLYEPLKGPLCKVEYIFIVSFKTFLYDAAIKIAEWGLTGRKDRVGAMAHTTEDSNPFRAEYAQIVQKHFGIGCQAFFLTAGAPPDKIVEIPAVAKVSKSRALFAKANLFRPNLRNIVVKLRPQTKVVMTDVLKICNSREGTLIGLSAVKVDSPLARKFTAVRSEYKRNEDIDDFESILQTSCKRLLAPYAKVKKTFTMLQGVALTIARVHE</sequence>
<dbReference type="AlphaFoldDB" id="A0A2X0L7V1"/>
<dbReference type="EMBL" id="FMWP01000088">
    <property type="protein sequence ID" value="SCZ96271.1"/>
    <property type="molecule type" value="Genomic_DNA"/>
</dbReference>
<accession>A0A2X0L7V1</accession>
<name>A0A2X0L7V1_9BASI</name>
<dbReference type="Gene3D" id="3.40.50.300">
    <property type="entry name" value="P-loop containing nucleotide triphosphate hydrolases"/>
    <property type="match status" value="1"/>
</dbReference>
<reference evidence="2" key="1">
    <citation type="submission" date="2016-10" db="EMBL/GenBank/DDBJ databases">
        <authorList>
            <person name="Jeantristanb JTB J.-T."/>
            <person name="Ricardo R."/>
        </authorList>
    </citation>
    <scope>NUCLEOTIDE SEQUENCE [LARGE SCALE GENOMIC DNA]</scope>
</reference>
<dbReference type="InterPro" id="IPR027417">
    <property type="entry name" value="P-loop_NTPase"/>
</dbReference>